<keyword evidence="3" id="KW-1185">Reference proteome</keyword>
<proteinExistence type="predicted"/>
<reference evidence="2 3" key="1">
    <citation type="journal article" date="2018" name="Front. Plant Sci.">
        <title>Red Clover (Trifolium pratense) and Zigzag Clover (T. medium) - A Picture of Genomic Similarities and Differences.</title>
        <authorList>
            <person name="Dluhosova J."/>
            <person name="Istvanek J."/>
            <person name="Nedelnik J."/>
            <person name="Repkova J."/>
        </authorList>
    </citation>
    <scope>NUCLEOTIDE SEQUENCE [LARGE SCALE GENOMIC DNA]</scope>
    <source>
        <strain evidence="3">cv. 10/8</strain>
        <tissue evidence="2">Leaf</tissue>
    </source>
</reference>
<feature type="region of interest" description="Disordered" evidence="1">
    <location>
        <begin position="35"/>
        <end position="56"/>
    </location>
</feature>
<dbReference type="AlphaFoldDB" id="A0A392UN85"/>
<sequence>IRGKQDSLSGPEAGLPAQVVVGVELVVVQLSAVARSASSPCDASRPAPAAPGIGSA</sequence>
<protein>
    <submittedName>
        <fullName evidence="2">Uncharacterized protein</fullName>
    </submittedName>
</protein>
<accession>A0A392UN85</accession>
<comment type="caution">
    <text evidence="2">The sequence shown here is derived from an EMBL/GenBank/DDBJ whole genome shotgun (WGS) entry which is preliminary data.</text>
</comment>
<organism evidence="2 3">
    <name type="scientific">Trifolium medium</name>
    <dbReference type="NCBI Taxonomy" id="97028"/>
    <lineage>
        <taxon>Eukaryota</taxon>
        <taxon>Viridiplantae</taxon>
        <taxon>Streptophyta</taxon>
        <taxon>Embryophyta</taxon>
        <taxon>Tracheophyta</taxon>
        <taxon>Spermatophyta</taxon>
        <taxon>Magnoliopsida</taxon>
        <taxon>eudicotyledons</taxon>
        <taxon>Gunneridae</taxon>
        <taxon>Pentapetalae</taxon>
        <taxon>rosids</taxon>
        <taxon>fabids</taxon>
        <taxon>Fabales</taxon>
        <taxon>Fabaceae</taxon>
        <taxon>Papilionoideae</taxon>
        <taxon>50 kb inversion clade</taxon>
        <taxon>NPAAA clade</taxon>
        <taxon>Hologalegina</taxon>
        <taxon>IRL clade</taxon>
        <taxon>Trifolieae</taxon>
        <taxon>Trifolium</taxon>
    </lineage>
</organism>
<evidence type="ECO:0000313" key="3">
    <source>
        <dbReference type="Proteomes" id="UP000265520"/>
    </source>
</evidence>
<evidence type="ECO:0000256" key="1">
    <source>
        <dbReference type="SAM" id="MobiDB-lite"/>
    </source>
</evidence>
<feature type="non-terminal residue" evidence="2">
    <location>
        <position position="1"/>
    </location>
</feature>
<evidence type="ECO:0000313" key="2">
    <source>
        <dbReference type="EMBL" id="MCI74912.1"/>
    </source>
</evidence>
<name>A0A392UN85_9FABA</name>
<dbReference type="EMBL" id="LXQA010870840">
    <property type="protein sequence ID" value="MCI74912.1"/>
    <property type="molecule type" value="Genomic_DNA"/>
</dbReference>
<dbReference type="Proteomes" id="UP000265520">
    <property type="component" value="Unassembled WGS sequence"/>
</dbReference>